<name>A0ABM6ICX5_9RHOB</name>
<protein>
    <submittedName>
        <fullName evidence="1">Uncharacterized protein</fullName>
    </submittedName>
</protein>
<proteinExistence type="predicted"/>
<gene>
    <name evidence="1" type="ORF">BMG03_01050</name>
</gene>
<dbReference type="Proteomes" id="UP000185622">
    <property type="component" value="Chromosome"/>
</dbReference>
<evidence type="ECO:0000313" key="2">
    <source>
        <dbReference type="Proteomes" id="UP000185622"/>
    </source>
</evidence>
<accession>A0ABM6ICX5</accession>
<reference evidence="1 2" key="1">
    <citation type="submission" date="2017-01" db="EMBL/GenBank/DDBJ databases">
        <title>The complete genome sequence of a sulfur-oxidizing marine bacterium Thioclava sp. 25B10_4T.</title>
        <authorList>
            <person name="Liu Y."/>
            <person name="Lai Q."/>
            <person name="Shao Z."/>
        </authorList>
    </citation>
    <scope>NUCLEOTIDE SEQUENCE [LARGE SCALE GENOMIC DNA]</scope>
    <source>
        <strain evidence="1 2">25B10_4</strain>
    </source>
</reference>
<dbReference type="EMBL" id="CP019437">
    <property type="protein sequence ID" value="AQS46543.1"/>
    <property type="molecule type" value="Genomic_DNA"/>
</dbReference>
<evidence type="ECO:0000313" key="1">
    <source>
        <dbReference type="EMBL" id="AQS46543.1"/>
    </source>
</evidence>
<organism evidence="1 2">
    <name type="scientific">Thioclava nitratireducens</name>
    <dbReference type="NCBI Taxonomy" id="1915078"/>
    <lineage>
        <taxon>Bacteria</taxon>
        <taxon>Pseudomonadati</taxon>
        <taxon>Pseudomonadota</taxon>
        <taxon>Alphaproteobacteria</taxon>
        <taxon>Rhodobacterales</taxon>
        <taxon>Paracoccaceae</taxon>
        <taxon>Thioclava</taxon>
    </lineage>
</organism>
<sequence>MSWRMQALMTLFTRPRDAISIGRRWRAAARDVPGLEGDLIELAGLRLMQPHQRIDGAPEPEAIGPEMLAYQQGKRDLALQLLALMGLTQTEFNSLFTEEKHDEDHR</sequence>
<dbReference type="RefSeq" id="WP_075775291.1">
    <property type="nucleotide sequence ID" value="NZ_CP019437.1"/>
</dbReference>
<keyword evidence="2" id="KW-1185">Reference proteome</keyword>